<dbReference type="Pfam" id="PF03929">
    <property type="entry name" value="PepSY_TM"/>
    <property type="match status" value="1"/>
</dbReference>
<feature type="transmembrane region" description="Helical" evidence="1">
    <location>
        <begin position="148"/>
        <end position="168"/>
    </location>
</feature>
<dbReference type="PANTHER" id="PTHR34219:SF3">
    <property type="entry name" value="BLL7967 PROTEIN"/>
    <property type="match status" value="1"/>
</dbReference>
<accession>A0ABW3NX64</accession>
<keyword evidence="1" id="KW-1133">Transmembrane helix</keyword>
<dbReference type="EMBL" id="JBHTLS010000118">
    <property type="protein sequence ID" value="MFD1105031.1"/>
    <property type="molecule type" value="Genomic_DNA"/>
</dbReference>
<comment type="caution">
    <text evidence="2">The sequence shown here is derived from an EMBL/GenBank/DDBJ whole genome shotgun (WGS) entry which is preliminary data.</text>
</comment>
<name>A0ABW3NX64_9SPHN</name>
<keyword evidence="3" id="KW-1185">Reference proteome</keyword>
<reference evidence="3" key="1">
    <citation type="journal article" date="2019" name="Int. J. Syst. Evol. Microbiol.">
        <title>The Global Catalogue of Microorganisms (GCM) 10K type strain sequencing project: providing services to taxonomists for standard genome sequencing and annotation.</title>
        <authorList>
            <consortium name="The Broad Institute Genomics Platform"/>
            <consortium name="The Broad Institute Genome Sequencing Center for Infectious Disease"/>
            <person name="Wu L."/>
            <person name="Ma J."/>
        </authorList>
    </citation>
    <scope>NUCLEOTIDE SEQUENCE [LARGE SCALE GENOMIC DNA]</scope>
    <source>
        <strain evidence="3">CCUG 54329</strain>
    </source>
</reference>
<keyword evidence="1" id="KW-0812">Transmembrane</keyword>
<feature type="transmembrane region" description="Helical" evidence="1">
    <location>
        <begin position="12"/>
        <end position="33"/>
    </location>
</feature>
<evidence type="ECO:0000313" key="3">
    <source>
        <dbReference type="Proteomes" id="UP001597203"/>
    </source>
</evidence>
<protein>
    <submittedName>
        <fullName evidence="2">PepSY-associated TM helix domain-containing protein</fullName>
    </submittedName>
</protein>
<feature type="transmembrane region" description="Helical" evidence="1">
    <location>
        <begin position="340"/>
        <end position="361"/>
    </location>
</feature>
<evidence type="ECO:0000256" key="1">
    <source>
        <dbReference type="SAM" id="Phobius"/>
    </source>
</evidence>
<sequence length="372" mass="40928">MRTVLRRVHMWIGLGAGLLFVLLGLTGSALVFYQEIDALLHPQIRVEATTPALGWSSPVWDRALATVRARWPGDQGQWRFEASDAPGPIAARHYPGGPSSGHISKRMMVWLSPDGGRILRHDRWGDYAMSWIYELHMDLLSGETGHSIVGWSGVLLLLLLFSGLTAWWPRGSWRKAIAFKRDAAPIRRLYDIHKLVGLAALPLLMLFAVTGFMLALPALGDRMLARVAGPIDVQPVTRSTPRPGAPVPLATALAVGHRALPGARLAWIEVPPPGTGVIRLRVQVLGDPSRRFPHSYIHVDQYSGAVLAVFDARRHGLSTQVNNWLHPLHDASVGGLATRLIAFVAGFLPALLFVTGSLRWAGRNRRRPHLSF</sequence>
<organism evidence="2 3">
    <name type="scientific">Sphingobium olei</name>
    <dbReference type="NCBI Taxonomy" id="420955"/>
    <lineage>
        <taxon>Bacteria</taxon>
        <taxon>Pseudomonadati</taxon>
        <taxon>Pseudomonadota</taxon>
        <taxon>Alphaproteobacteria</taxon>
        <taxon>Sphingomonadales</taxon>
        <taxon>Sphingomonadaceae</taxon>
        <taxon>Sphingobium</taxon>
    </lineage>
</organism>
<feature type="transmembrane region" description="Helical" evidence="1">
    <location>
        <begin position="195"/>
        <end position="216"/>
    </location>
</feature>
<proteinExistence type="predicted"/>
<dbReference type="Proteomes" id="UP001597203">
    <property type="component" value="Unassembled WGS sequence"/>
</dbReference>
<dbReference type="PANTHER" id="PTHR34219">
    <property type="entry name" value="IRON-REGULATED INNER MEMBRANE PROTEIN-RELATED"/>
    <property type="match status" value="1"/>
</dbReference>
<dbReference type="RefSeq" id="WP_380910512.1">
    <property type="nucleotide sequence ID" value="NZ_JBHTLS010000118.1"/>
</dbReference>
<evidence type="ECO:0000313" key="2">
    <source>
        <dbReference type="EMBL" id="MFD1105031.1"/>
    </source>
</evidence>
<gene>
    <name evidence="2" type="ORF">ACFQ24_09115</name>
</gene>
<dbReference type="InterPro" id="IPR005625">
    <property type="entry name" value="PepSY-ass_TM"/>
</dbReference>
<keyword evidence="1" id="KW-0472">Membrane</keyword>